<reference evidence="1" key="1">
    <citation type="submission" date="2013-10" db="EMBL/GenBank/DDBJ databases">
        <title>Genomic analysis of the causative agents of coccidiosis in chickens.</title>
        <authorList>
            <person name="Reid A.J."/>
            <person name="Blake D."/>
            <person name="Billington K."/>
            <person name="Browne H."/>
            <person name="Dunn M."/>
            <person name="Hung S."/>
            <person name="Kawahara F."/>
            <person name="Miranda-Saavedra D."/>
            <person name="Mourier T."/>
            <person name="Nagra H."/>
            <person name="Otto T.D."/>
            <person name="Rawlings N."/>
            <person name="Sanchez A."/>
            <person name="Sanders M."/>
            <person name="Subramaniam C."/>
            <person name="Tay Y."/>
            <person name="Dear P."/>
            <person name="Doerig C."/>
            <person name="Gruber A."/>
            <person name="Parkinson J."/>
            <person name="Shirley M."/>
            <person name="Wan K.L."/>
            <person name="Berriman M."/>
            <person name="Tomley F."/>
            <person name="Pain A."/>
        </authorList>
    </citation>
    <scope>NUCLEOTIDE SEQUENCE [LARGE SCALE GENOMIC DNA]</scope>
    <source>
        <strain evidence="1">Weybridge</strain>
    </source>
</reference>
<dbReference type="RefSeq" id="XP_013333726.1">
    <property type="nucleotide sequence ID" value="XM_013478272.1"/>
</dbReference>
<name>U6LZB2_EIMMA</name>
<evidence type="ECO:0000313" key="2">
    <source>
        <dbReference type="Proteomes" id="UP000030763"/>
    </source>
</evidence>
<keyword evidence="2" id="KW-1185">Reference proteome</keyword>
<sequence length="99" mass="11205">MLGLPVTEEELDLGNLQEVAYRPLLAAIDPPVNEEENFSELVDSVYYRNGQRVTHTMCPTPYNHYAQVKVPVCEQTAMQQYGKGQQTWMEMPASQSIGQ</sequence>
<dbReference type="GeneID" id="25336957"/>
<gene>
    <name evidence="1" type="ORF">EMWEY_00029710</name>
</gene>
<organism evidence="1 2">
    <name type="scientific">Eimeria maxima</name>
    <name type="common">Coccidian parasite</name>
    <dbReference type="NCBI Taxonomy" id="5804"/>
    <lineage>
        <taxon>Eukaryota</taxon>
        <taxon>Sar</taxon>
        <taxon>Alveolata</taxon>
        <taxon>Apicomplexa</taxon>
        <taxon>Conoidasida</taxon>
        <taxon>Coccidia</taxon>
        <taxon>Eucoccidiorida</taxon>
        <taxon>Eimeriorina</taxon>
        <taxon>Eimeriidae</taxon>
        <taxon>Eimeria</taxon>
    </lineage>
</organism>
<protein>
    <submittedName>
        <fullName evidence="1">Uncharacterized protein</fullName>
    </submittedName>
</protein>
<dbReference type="OrthoDB" id="187808at2759"/>
<dbReference type="AlphaFoldDB" id="U6LZB2"/>
<dbReference type="Proteomes" id="UP000030763">
    <property type="component" value="Unassembled WGS sequence"/>
</dbReference>
<reference evidence="1" key="2">
    <citation type="submission" date="2013-10" db="EMBL/GenBank/DDBJ databases">
        <authorList>
            <person name="Aslett M."/>
        </authorList>
    </citation>
    <scope>NUCLEOTIDE SEQUENCE [LARGE SCALE GENOMIC DNA]</scope>
    <source>
        <strain evidence="1">Weybridge</strain>
    </source>
</reference>
<proteinExistence type="predicted"/>
<accession>U6LZB2</accession>
<dbReference type="VEuPathDB" id="ToxoDB:EMWEY_00029710"/>
<evidence type="ECO:0000313" key="1">
    <source>
        <dbReference type="EMBL" id="CDJ57076.1"/>
    </source>
</evidence>
<dbReference type="EMBL" id="HG719212">
    <property type="protein sequence ID" value="CDJ57076.1"/>
    <property type="molecule type" value="Genomic_DNA"/>
</dbReference>